<dbReference type="Proteomes" id="UP000607653">
    <property type="component" value="Unassembled WGS sequence"/>
</dbReference>
<proteinExistence type="predicted"/>
<gene>
    <name evidence="1" type="ORF">HUJ06_021737</name>
</gene>
<protein>
    <recommendedName>
        <fullName evidence="3">Bulb-type lectin domain-containing protein</fullName>
    </recommendedName>
</protein>
<dbReference type="EMBL" id="DUZY01000001">
    <property type="protein sequence ID" value="DAD20274.1"/>
    <property type="molecule type" value="Genomic_DNA"/>
</dbReference>
<sequence length="130" mass="14599">MTRTFRTLPPNIAISARMVFRRGDFSVSIRLGNKSDQSSCFQNQSPSTGKITWEYSDRVVLLGNSNLQVQDGSGVVLWQSFDFPSDTLVENQNFTANIKPTFSNGLYSMKLGDNHIGLYMNFDGVSNQIY</sequence>
<dbReference type="InterPro" id="IPR036426">
    <property type="entry name" value="Bulb-type_lectin_dom_sf"/>
</dbReference>
<dbReference type="AlphaFoldDB" id="A0A822XFL3"/>
<keyword evidence="2" id="KW-1185">Reference proteome</keyword>
<evidence type="ECO:0008006" key="3">
    <source>
        <dbReference type="Google" id="ProtNLM"/>
    </source>
</evidence>
<comment type="caution">
    <text evidence="1">The sequence shown here is derived from an EMBL/GenBank/DDBJ whole genome shotgun (WGS) entry which is preliminary data.</text>
</comment>
<evidence type="ECO:0000313" key="1">
    <source>
        <dbReference type="EMBL" id="DAD20274.1"/>
    </source>
</evidence>
<dbReference type="SUPFAM" id="SSF51110">
    <property type="entry name" value="alpha-D-mannose-specific plant lectins"/>
    <property type="match status" value="1"/>
</dbReference>
<accession>A0A822XFL3</accession>
<reference evidence="1 2" key="1">
    <citation type="journal article" date="2020" name="Mol. Biol. Evol.">
        <title>Distinct Expression and Methylation Patterns for Genes with Different Fates following a Single Whole-Genome Duplication in Flowering Plants.</title>
        <authorList>
            <person name="Shi T."/>
            <person name="Rahmani R.S."/>
            <person name="Gugger P.F."/>
            <person name="Wang M."/>
            <person name="Li H."/>
            <person name="Zhang Y."/>
            <person name="Li Z."/>
            <person name="Wang Q."/>
            <person name="Van de Peer Y."/>
            <person name="Marchal K."/>
            <person name="Chen J."/>
        </authorList>
    </citation>
    <scope>NUCLEOTIDE SEQUENCE [LARGE SCALE GENOMIC DNA]</scope>
    <source>
        <tissue evidence="1">Leaf</tissue>
    </source>
</reference>
<name>A0A822XFL3_NELNU</name>
<evidence type="ECO:0000313" key="2">
    <source>
        <dbReference type="Proteomes" id="UP000607653"/>
    </source>
</evidence>
<organism evidence="1 2">
    <name type="scientific">Nelumbo nucifera</name>
    <name type="common">Sacred lotus</name>
    <dbReference type="NCBI Taxonomy" id="4432"/>
    <lineage>
        <taxon>Eukaryota</taxon>
        <taxon>Viridiplantae</taxon>
        <taxon>Streptophyta</taxon>
        <taxon>Embryophyta</taxon>
        <taxon>Tracheophyta</taxon>
        <taxon>Spermatophyta</taxon>
        <taxon>Magnoliopsida</taxon>
        <taxon>Proteales</taxon>
        <taxon>Nelumbonaceae</taxon>
        <taxon>Nelumbo</taxon>
    </lineage>
</organism>